<dbReference type="GO" id="GO:0016020">
    <property type="term" value="C:membrane"/>
    <property type="evidence" value="ECO:0007669"/>
    <property type="project" value="TreeGrafter"/>
</dbReference>
<evidence type="ECO:0000313" key="3">
    <source>
        <dbReference type="EMBL" id="KAA3678283.1"/>
    </source>
</evidence>
<dbReference type="Pfam" id="PF08718">
    <property type="entry name" value="GLTP"/>
    <property type="match status" value="1"/>
</dbReference>
<feature type="domain" description="Glycolipid transfer protein" evidence="2">
    <location>
        <begin position="27"/>
        <end position="165"/>
    </location>
</feature>
<dbReference type="SUPFAM" id="SSF110004">
    <property type="entry name" value="Glycolipid transfer protein, GLTP"/>
    <property type="match status" value="1"/>
</dbReference>
<dbReference type="InterPro" id="IPR014830">
    <property type="entry name" value="Glycolipid_transfer_prot_dom"/>
</dbReference>
<reference evidence="3 4" key="1">
    <citation type="journal article" date="2019" name="Gigascience">
        <title>Whole-genome sequence of the oriental lung fluke Paragonimus westermani.</title>
        <authorList>
            <person name="Oey H."/>
            <person name="Zakrzewski M."/>
            <person name="Narain K."/>
            <person name="Devi K.R."/>
            <person name="Agatsuma T."/>
            <person name="Nawaratna S."/>
            <person name="Gobert G.N."/>
            <person name="Jones M.K."/>
            <person name="Ragan M.A."/>
            <person name="McManus D.P."/>
            <person name="Krause L."/>
        </authorList>
    </citation>
    <scope>NUCLEOTIDE SEQUENCE [LARGE SCALE GENOMIC DNA]</scope>
    <source>
        <strain evidence="3 4">IND2009</strain>
    </source>
</reference>
<organism evidence="3 4">
    <name type="scientific">Paragonimus westermani</name>
    <dbReference type="NCBI Taxonomy" id="34504"/>
    <lineage>
        <taxon>Eukaryota</taxon>
        <taxon>Metazoa</taxon>
        <taxon>Spiralia</taxon>
        <taxon>Lophotrochozoa</taxon>
        <taxon>Platyhelminthes</taxon>
        <taxon>Trematoda</taxon>
        <taxon>Digenea</taxon>
        <taxon>Plagiorchiida</taxon>
        <taxon>Troglotremata</taxon>
        <taxon>Troglotrematidae</taxon>
        <taxon>Paragonimus</taxon>
    </lineage>
</organism>
<dbReference type="Proteomes" id="UP000324629">
    <property type="component" value="Unassembled WGS sequence"/>
</dbReference>
<dbReference type="Gene3D" id="1.10.3520.10">
    <property type="entry name" value="Glycolipid transfer protein"/>
    <property type="match status" value="1"/>
</dbReference>
<proteinExistence type="predicted"/>
<gene>
    <name evidence="3" type="ORF">DEA37_0010640</name>
</gene>
<evidence type="ECO:0000259" key="2">
    <source>
        <dbReference type="Pfam" id="PF08718"/>
    </source>
</evidence>
<dbReference type="GO" id="GO:1902387">
    <property type="term" value="F:ceramide 1-phosphate binding"/>
    <property type="evidence" value="ECO:0007669"/>
    <property type="project" value="TreeGrafter"/>
</dbReference>
<dbReference type="PANTHER" id="PTHR10219:SF25">
    <property type="entry name" value="PLECKSTRIN HOMOLOGY DOMAIN-CONTAINING FAMILY A MEMBER 8"/>
    <property type="match status" value="1"/>
</dbReference>
<sequence length="206" mass="23769">MALVCEEIRPTFFSSVQELGDFTDYNFQTFIACSQILLDFLTLWGSRFYIVKSDVDGNIKKVSNAVKSLNVTSLKDMLALEQQLNICKKDSSGSVGLLWLKRTYDFLLKTLWYLSQSGSDESMRNIILQAYDQTLRKYHNKFMRQTFKVVLFSLPKRAAFIKKLALDQDDCEQLVLKGATDCVHMVKPLVHQLNQLLIEFQLEDTD</sequence>
<evidence type="ECO:0000313" key="4">
    <source>
        <dbReference type="Proteomes" id="UP000324629"/>
    </source>
</evidence>
<dbReference type="EMBL" id="QNGE01001158">
    <property type="protein sequence ID" value="KAA3678283.1"/>
    <property type="molecule type" value="Genomic_DNA"/>
</dbReference>
<evidence type="ECO:0000256" key="1">
    <source>
        <dbReference type="ARBA" id="ARBA00022448"/>
    </source>
</evidence>
<accession>A0A5J4NRU1</accession>
<dbReference type="GO" id="GO:0005829">
    <property type="term" value="C:cytosol"/>
    <property type="evidence" value="ECO:0007669"/>
    <property type="project" value="TreeGrafter"/>
</dbReference>
<dbReference type="PANTHER" id="PTHR10219">
    <property type="entry name" value="GLYCOLIPID TRANSFER PROTEIN-RELATED"/>
    <property type="match status" value="1"/>
</dbReference>
<keyword evidence="1" id="KW-0813">Transport</keyword>
<name>A0A5J4NRU1_9TREM</name>
<dbReference type="AlphaFoldDB" id="A0A5J4NRU1"/>
<dbReference type="InterPro" id="IPR036497">
    <property type="entry name" value="GLTP_sf"/>
</dbReference>
<comment type="caution">
    <text evidence="3">The sequence shown here is derived from an EMBL/GenBank/DDBJ whole genome shotgun (WGS) entry which is preliminary data.</text>
</comment>
<dbReference type="GO" id="GO:1902388">
    <property type="term" value="F:ceramide 1-phosphate transfer activity"/>
    <property type="evidence" value="ECO:0007669"/>
    <property type="project" value="TreeGrafter"/>
</dbReference>
<keyword evidence="4" id="KW-1185">Reference proteome</keyword>
<protein>
    <recommendedName>
        <fullName evidence="2">Glycolipid transfer protein domain-containing protein</fullName>
    </recommendedName>
</protein>